<organism evidence="2 3">
    <name type="scientific">Alicyclobacillus ferrooxydans</name>
    <dbReference type="NCBI Taxonomy" id="471514"/>
    <lineage>
        <taxon>Bacteria</taxon>
        <taxon>Bacillati</taxon>
        <taxon>Bacillota</taxon>
        <taxon>Bacilli</taxon>
        <taxon>Bacillales</taxon>
        <taxon>Alicyclobacillaceae</taxon>
        <taxon>Alicyclobacillus</taxon>
    </lineage>
</organism>
<dbReference type="OrthoDB" id="9762614at2"/>
<sequence>MDVQHPNRLMAEKSPYLLQHAANPVDWYPWGEEAFQKAEHENKPVFLSIGYSTCHWCHVMAHESFEDDEVAGMLNQHFVSIKVDREERPDVDSIYMSVCQALTGQGGWPLTVVMTPDKRPFFAGTYFPKTKKYGRIGLMELLERLNYEWQHNREKVESTGSQIVEAVAAQYRAKDGQGTFSKAFLTAAFESFLQQFDAEYGGFGDAPKFPTPHNLSFLLRYHRFTGNPEALEMVTRTIDTMREGGIWDHVGYGFARYSVDRRWLIPHFEKMLYDNALLGILYLEAYQVTGKQAYADTAEQIFTYVEREMADKAGGFYSALDADSEGEEGKFYAWDADEVRAVLSKTLDEATVALFCEYYNITDYGNFEGRNILHTIHRDDNDFCEDKGVTADELRRTLEKCRQLLFEVRERRVHPHKDDKILTGWNGLMIAALAKAGQVLGETKYVDRAVKAAEFILTEMRRQDGRLLARYRDGDAAILGYLDDYAFLSWGLIELYEAGFDERYLQEAVKLSSQMLELFRDPADGGLFLSGYDSEEVIARPKEVYDGALPSGNSVAAHNLFRLARLTNHAEFESAAEDCLSAFANQVKRYPSGFTHYLMALMYAVLPSREVVLVGQSANDNLNQMRRLVQSRFLPNTVWLVQHVDERSEKGRGDDELLAFLDDYQMVNHQAAAYVCEQFACQAPTTDIGILTEQLNFHVVEE</sequence>
<protein>
    <submittedName>
        <fullName evidence="2">Thioredoxin</fullName>
    </submittedName>
</protein>
<dbReference type="InterPro" id="IPR008928">
    <property type="entry name" value="6-hairpin_glycosidase_sf"/>
</dbReference>
<feature type="domain" description="Spermatogenesis-associated protein 20-like TRX" evidence="1">
    <location>
        <begin position="6"/>
        <end position="167"/>
    </location>
</feature>
<dbReference type="SUPFAM" id="SSF48208">
    <property type="entry name" value="Six-hairpin glycosidases"/>
    <property type="match status" value="1"/>
</dbReference>
<keyword evidence="3" id="KW-1185">Reference proteome</keyword>
<dbReference type="InterPro" id="IPR024705">
    <property type="entry name" value="Ssp411"/>
</dbReference>
<dbReference type="EMBL" id="LJCO01000046">
    <property type="protein sequence ID" value="KPV43698.1"/>
    <property type="molecule type" value="Genomic_DNA"/>
</dbReference>
<proteinExistence type="predicted"/>
<dbReference type="PANTHER" id="PTHR42899:SF1">
    <property type="entry name" value="SPERMATOGENESIS-ASSOCIATED PROTEIN 20"/>
    <property type="match status" value="1"/>
</dbReference>
<accession>A0A0P9EKM6</accession>
<reference evidence="2 3" key="1">
    <citation type="submission" date="2015-09" db="EMBL/GenBank/DDBJ databases">
        <title>Draft genome sequence of Alicyclobacillus ferrooxydans DSM 22381.</title>
        <authorList>
            <person name="Hemp J."/>
        </authorList>
    </citation>
    <scope>NUCLEOTIDE SEQUENCE [LARGE SCALE GENOMIC DNA]</scope>
    <source>
        <strain evidence="2 3">TC-34</strain>
    </source>
</reference>
<evidence type="ECO:0000313" key="2">
    <source>
        <dbReference type="EMBL" id="KPV43698.1"/>
    </source>
</evidence>
<dbReference type="InterPro" id="IPR012341">
    <property type="entry name" value="6hp_glycosidase-like_sf"/>
</dbReference>
<dbReference type="Gene3D" id="1.50.10.10">
    <property type="match status" value="2"/>
</dbReference>
<dbReference type="SUPFAM" id="SSF52833">
    <property type="entry name" value="Thioredoxin-like"/>
    <property type="match status" value="1"/>
</dbReference>
<gene>
    <name evidence="2" type="ORF">AN477_11085</name>
</gene>
<name>A0A0P9EKM6_9BACL</name>
<dbReference type="InterPro" id="IPR036249">
    <property type="entry name" value="Thioredoxin-like_sf"/>
</dbReference>
<comment type="caution">
    <text evidence="2">The sequence shown here is derived from an EMBL/GenBank/DDBJ whole genome shotgun (WGS) entry which is preliminary data.</text>
</comment>
<evidence type="ECO:0000259" key="1">
    <source>
        <dbReference type="Pfam" id="PF03190"/>
    </source>
</evidence>
<dbReference type="STRING" id="471514.AN477_11085"/>
<dbReference type="CDD" id="cd02955">
    <property type="entry name" value="SSP411"/>
    <property type="match status" value="1"/>
</dbReference>
<dbReference type="PATRIC" id="fig|471514.4.peg.2021"/>
<dbReference type="Proteomes" id="UP000050482">
    <property type="component" value="Unassembled WGS sequence"/>
</dbReference>
<dbReference type="InterPro" id="IPR004879">
    <property type="entry name" value="Ssp411-like_TRX"/>
</dbReference>
<dbReference type="GO" id="GO:0005975">
    <property type="term" value="P:carbohydrate metabolic process"/>
    <property type="evidence" value="ECO:0007669"/>
    <property type="project" value="InterPro"/>
</dbReference>
<dbReference type="PIRSF" id="PIRSF006402">
    <property type="entry name" value="UCP006402_thioredoxin"/>
    <property type="match status" value="1"/>
</dbReference>
<dbReference type="AlphaFoldDB" id="A0A0P9EKM6"/>
<dbReference type="Gene3D" id="3.40.30.10">
    <property type="entry name" value="Glutaredoxin"/>
    <property type="match status" value="1"/>
</dbReference>
<dbReference type="RefSeq" id="WP_054969227.1">
    <property type="nucleotide sequence ID" value="NZ_LJCO01000046.1"/>
</dbReference>
<dbReference type="PANTHER" id="PTHR42899">
    <property type="entry name" value="SPERMATOGENESIS-ASSOCIATED PROTEIN 20"/>
    <property type="match status" value="1"/>
</dbReference>
<dbReference type="Pfam" id="PF03190">
    <property type="entry name" value="Thioredox_DsbH"/>
    <property type="match status" value="1"/>
</dbReference>
<evidence type="ECO:0000313" key="3">
    <source>
        <dbReference type="Proteomes" id="UP000050482"/>
    </source>
</evidence>